<sequence>MASFYKFAAPHIFSVALEEFYRESGYSLDTAERWRTCINRINTAFGMVSAFLYVKEHFSIDVRNEGGFRQYRSTSQHVTLLSQSGKDAMDKKIHFVSCICGSVKSAYDLVWRESIFF</sequence>
<evidence type="ECO:0000313" key="2">
    <source>
        <dbReference type="Proteomes" id="UP000886998"/>
    </source>
</evidence>
<accession>A0A8X6JBC0</accession>
<dbReference type="InterPro" id="IPR042089">
    <property type="entry name" value="Peptidase_M13_dom_2"/>
</dbReference>
<keyword evidence="2" id="KW-1185">Reference proteome</keyword>
<evidence type="ECO:0000313" key="1">
    <source>
        <dbReference type="EMBL" id="GFS54727.1"/>
    </source>
</evidence>
<proteinExistence type="predicted"/>
<comment type="caution">
    <text evidence="1">The sequence shown here is derived from an EMBL/GenBank/DDBJ whole genome shotgun (WGS) entry which is preliminary data.</text>
</comment>
<dbReference type="Gene3D" id="1.10.1380.10">
    <property type="entry name" value="Neutral endopeptidase , domain2"/>
    <property type="match status" value="1"/>
</dbReference>
<reference evidence="1" key="1">
    <citation type="submission" date="2020-08" db="EMBL/GenBank/DDBJ databases">
        <title>Multicomponent nature underlies the extraordinary mechanical properties of spider dragline silk.</title>
        <authorList>
            <person name="Kono N."/>
            <person name="Nakamura H."/>
            <person name="Mori M."/>
            <person name="Yoshida Y."/>
            <person name="Ohtoshi R."/>
            <person name="Malay A.D."/>
            <person name="Moran D.A.P."/>
            <person name="Tomita M."/>
            <person name="Numata K."/>
            <person name="Arakawa K."/>
        </authorList>
    </citation>
    <scope>NUCLEOTIDE SEQUENCE</scope>
</reference>
<protein>
    <submittedName>
        <fullName evidence="1">Uncharacterized protein</fullName>
    </submittedName>
</protein>
<name>A0A8X6JBC0_9ARAC</name>
<gene>
    <name evidence="1" type="ORF">TNIN_484191</name>
</gene>
<dbReference type="AlphaFoldDB" id="A0A8X6JBC0"/>
<dbReference type="Proteomes" id="UP000886998">
    <property type="component" value="Unassembled WGS sequence"/>
</dbReference>
<dbReference type="EMBL" id="BMAV01026949">
    <property type="protein sequence ID" value="GFS54727.1"/>
    <property type="molecule type" value="Genomic_DNA"/>
</dbReference>
<organism evidence="1 2">
    <name type="scientific">Trichonephila inaurata madagascariensis</name>
    <dbReference type="NCBI Taxonomy" id="2747483"/>
    <lineage>
        <taxon>Eukaryota</taxon>
        <taxon>Metazoa</taxon>
        <taxon>Ecdysozoa</taxon>
        <taxon>Arthropoda</taxon>
        <taxon>Chelicerata</taxon>
        <taxon>Arachnida</taxon>
        <taxon>Araneae</taxon>
        <taxon>Araneomorphae</taxon>
        <taxon>Entelegynae</taxon>
        <taxon>Araneoidea</taxon>
        <taxon>Nephilidae</taxon>
        <taxon>Trichonephila</taxon>
        <taxon>Trichonephila inaurata</taxon>
    </lineage>
</organism>